<sequence length="170" mass="19940">MAVSETSPQETWQSYFVGFLLSYISTKVSFLNEVPSPAEDSENEPTPSANLMIKICHINSIYVLKKFLKITYQRITGQQYTTRWFEFEFQEYEPDLSSVLGYLDQTTNTYEFSLIYGPPEGEPDFSDSDSFEEMEARRAWYRIEHFGQRFQSFVNIYIGWMNAHQPNNVV</sequence>
<protein>
    <submittedName>
        <fullName evidence="1">Uncharacterized protein</fullName>
    </submittedName>
</protein>
<evidence type="ECO:0000313" key="2">
    <source>
        <dbReference type="Proteomes" id="UP001054837"/>
    </source>
</evidence>
<gene>
    <name evidence="1" type="ORF">CDAR_178131</name>
</gene>
<proteinExistence type="predicted"/>
<comment type="caution">
    <text evidence="1">The sequence shown here is derived from an EMBL/GenBank/DDBJ whole genome shotgun (WGS) entry which is preliminary data.</text>
</comment>
<name>A0AAV4U0V5_9ARAC</name>
<dbReference type="AlphaFoldDB" id="A0AAV4U0V5"/>
<accession>A0AAV4U0V5</accession>
<dbReference type="Proteomes" id="UP001054837">
    <property type="component" value="Unassembled WGS sequence"/>
</dbReference>
<evidence type="ECO:0000313" key="1">
    <source>
        <dbReference type="EMBL" id="GIY51395.1"/>
    </source>
</evidence>
<dbReference type="EMBL" id="BPLQ01010519">
    <property type="protein sequence ID" value="GIY51395.1"/>
    <property type="molecule type" value="Genomic_DNA"/>
</dbReference>
<reference evidence="1 2" key="1">
    <citation type="submission" date="2021-06" db="EMBL/GenBank/DDBJ databases">
        <title>Caerostris darwini draft genome.</title>
        <authorList>
            <person name="Kono N."/>
            <person name="Arakawa K."/>
        </authorList>
    </citation>
    <scope>NUCLEOTIDE SEQUENCE [LARGE SCALE GENOMIC DNA]</scope>
</reference>
<organism evidence="1 2">
    <name type="scientific">Caerostris darwini</name>
    <dbReference type="NCBI Taxonomy" id="1538125"/>
    <lineage>
        <taxon>Eukaryota</taxon>
        <taxon>Metazoa</taxon>
        <taxon>Ecdysozoa</taxon>
        <taxon>Arthropoda</taxon>
        <taxon>Chelicerata</taxon>
        <taxon>Arachnida</taxon>
        <taxon>Araneae</taxon>
        <taxon>Araneomorphae</taxon>
        <taxon>Entelegynae</taxon>
        <taxon>Araneoidea</taxon>
        <taxon>Araneidae</taxon>
        <taxon>Caerostris</taxon>
    </lineage>
</organism>
<keyword evidence="2" id="KW-1185">Reference proteome</keyword>